<dbReference type="OrthoDB" id="9783813at2"/>
<sequence>MSVAIRAVHRPATLAALWPLLADGVCLMAGGTDLLARASGAPLGDVALLEGVCGLAEISQEAGWLRLGAMATHARLLGHPLIAARLPVLAQALAVLGAPAIRTMGTLGGNLVTASPAGDSLPPLLALNALVELASRSGVRQLPLAAFLLGPGRTALAPGEIVTAVLVPPQPEAAVHHFEKVGRRAALAIAVASLAAVVVRDTTGVVIDARLAVGSLGPTALRCTEAEACLCGRRLDRDSLQAAGEAIRAAISPIDDIRATADHRRRLAGNLPLRLTVCGMAG</sequence>
<dbReference type="InterPro" id="IPR005107">
    <property type="entry name" value="CO_DH_flav_C"/>
</dbReference>
<dbReference type="InterPro" id="IPR036683">
    <property type="entry name" value="CO_DH_flav_C_dom_sf"/>
</dbReference>
<dbReference type="PANTHER" id="PTHR42659:SF2">
    <property type="entry name" value="XANTHINE DEHYDROGENASE SUBUNIT C-RELATED"/>
    <property type="match status" value="1"/>
</dbReference>
<proteinExistence type="predicted"/>
<reference evidence="5 6" key="1">
    <citation type="journal article" date="2013" name="J. Bacteriol.">
        <title>Roles of HynAB and Ech, the only two hydrogenases found in the model sulfate reducer Desulfovibrio gigas.</title>
        <authorList>
            <person name="Morais-Silva F.O."/>
            <person name="Santos C.I."/>
            <person name="Rodrigues R."/>
            <person name="Pereira I.A."/>
            <person name="Rodrigues-Pousada C."/>
        </authorList>
    </citation>
    <scope>NUCLEOTIDE SEQUENCE [LARGE SCALE GENOMIC DNA]</scope>
    <source>
        <strain evidence="6">ATCC 19364 / DSM 1382 / NCIMB 9332 / VKM B-1759</strain>
    </source>
</reference>
<organism evidence="5 6">
    <name type="scientific">Megalodesulfovibrio gigas (strain ATCC 19364 / DSM 1382 / NCIMB 9332 / VKM B-1759)</name>
    <name type="common">Desulfovibrio gigas</name>
    <dbReference type="NCBI Taxonomy" id="1121448"/>
    <lineage>
        <taxon>Bacteria</taxon>
        <taxon>Pseudomonadati</taxon>
        <taxon>Thermodesulfobacteriota</taxon>
        <taxon>Desulfovibrionia</taxon>
        <taxon>Desulfovibrionales</taxon>
        <taxon>Desulfovibrionaceae</taxon>
        <taxon>Megalodesulfovibrio</taxon>
    </lineage>
</organism>
<keyword evidence="6" id="KW-1185">Reference proteome</keyword>
<dbReference type="GO" id="GO:0016491">
    <property type="term" value="F:oxidoreductase activity"/>
    <property type="evidence" value="ECO:0007669"/>
    <property type="project" value="UniProtKB-KW"/>
</dbReference>
<keyword evidence="1" id="KW-0285">Flavoprotein</keyword>
<dbReference type="Proteomes" id="UP000016587">
    <property type="component" value="Chromosome"/>
</dbReference>
<reference evidence="6" key="2">
    <citation type="submission" date="2013-07" db="EMBL/GenBank/DDBJ databases">
        <authorList>
            <person name="Morais-Silva F.O."/>
            <person name="Rezende A.M."/>
            <person name="Pimentel C."/>
            <person name="Resende D.M."/>
            <person name="Santos C.I."/>
            <person name="Clemente C."/>
            <person name="de Oliveira L.M."/>
            <person name="da Silva S.M."/>
            <person name="Costa D.A."/>
            <person name="Varela-Raposo A."/>
            <person name="Horacio E.C.A."/>
            <person name="Matos M."/>
            <person name="Flores O."/>
            <person name="Ruiz J.C."/>
            <person name="Rodrigues-Pousada C."/>
        </authorList>
    </citation>
    <scope>NUCLEOTIDE SEQUENCE [LARGE SCALE GENOMIC DNA]</scope>
    <source>
        <strain evidence="6">ATCC 19364 / DSM 1382 / NCIMB 9332 / VKM B-1759</strain>
    </source>
</reference>
<evidence type="ECO:0000259" key="4">
    <source>
        <dbReference type="PROSITE" id="PS51387"/>
    </source>
</evidence>
<evidence type="ECO:0000256" key="3">
    <source>
        <dbReference type="ARBA" id="ARBA00023002"/>
    </source>
</evidence>
<dbReference type="Gene3D" id="3.30.390.50">
    <property type="entry name" value="CO dehydrogenase flavoprotein, C-terminal domain"/>
    <property type="match status" value="1"/>
</dbReference>
<dbReference type="eggNOG" id="COG1319">
    <property type="taxonomic scope" value="Bacteria"/>
</dbReference>
<dbReference type="STRING" id="1121448.DGI_2468"/>
<feature type="domain" description="FAD-binding PCMH-type" evidence="4">
    <location>
        <begin position="1"/>
        <end position="172"/>
    </location>
</feature>
<dbReference type="PROSITE" id="PS51387">
    <property type="entry name" value="FAD_PCMH"/>
    <property type="match status" value="1"/>
</dbReference>
<dbReference type="HOGENOM" id="CLU_058050_0_1_7"/>
<dbReference type="GO" id="GO:0071949">
    <property type="term" value="F:FAD binding"/>
    <property type="evidence" value="ECO:0007669"/>
    <property type="project" value="InterPro"/>
</dbReference>
<dbReference type="PANTHER" id="PTHR42659">
    <property type="entry name" value="XANTHINE DEHYDROGENASE SUBUNIT C-RELATED"/>
    <property type="match status" value="1"/>
</dbReference>
<evidence type="ECO:0000313" key="6">
    <source>
        <dbReference type="Proteomes" id="UP000016587"/>
    </source>
</evidence>
<dbReference type="Gene3D" id="3.30.465.10">
    <property type="match status" value="1"/>
</dbReference>
<dbReference type="PATRIC" id="fig|1121448.10.peg.2422"/>
<dbReference type="InterPro" id="IPR036318">
    <property type="entry name" value="FAD-bd_PCMH-like_sf"/>
</dbReference>
<keyword evidence="3" id="KW-0560">Oxidoreductase</keyword>
<protein>
    <submittedName>
        <fullName evidence="5">Putative xanthine dehydrogenase FAD binding subunit</fullName>
    </submittedName>
</protein>
<evidence type="ECO:0000256" key="2">
    <source>
        <dbReference type="ARBA" id="ARBA00022827"/>
    </source>
</evidence>
<dbReference type="RefSeq" id="WP_021761200.1">
    <property type="nucleotide sequence ID" value="NC_022444.1"/>
</dbReference>
<evidence type="ECO:0000256" key="1">
    <source>
        <dbReference type="ARBA" id="ARBA00022630"/>
    </source>
</evidence>
<gene>
    <name evidence="5" type="ORF">DGI_2468</name>
</gene>
<dbReference type="InterPro" id="IPR016166">
    <property type="entry name" value="FAD-bd_PCMH"/>
</dbReference>
<dbReference type="SMART" id="SM01092">
    <property type="entry name" value="CO_deh_flav_C"/>
    <property type="match status" value="1"/>
</dbReference>
<dbReference type="InterPro" id="IPR016169">
    <property type="entry name" value="FAD-bd_PCMH_sub2"/>
</dbReference>
<dbReference type="KEGG" id="dgg:DGI_2468"/>
<name>T2GD30_MEGG1</name>
<dbReference type="InterPro" id="IPR051312">
    <property type="entry name" value="Diverse_Substr_Oxidored"/>
</dbReference>
<evidence type="ECO:0000313" key="5">
    <source>
        <dbReference type="EMBL" id="AGW14208.1"/>
    </source>
</evidence>
<dbReference type="AlphaFoldDB" id="T2GD30"/>
<dbReference type="InterPro" id="IPR002346">
    <property type="entry name" value="Mopterin_DH_FAD-bd"/>
</dbReference>
<dbReference type="SUPFAM" id="SSF55447">
    <property type="entry name" value="CO dehydrogenase flavoprotein C-terminal domain-like"/>
    <property type="match status" value="1"/>
</dbReference>
<dbReference type="EMBL" id="CP006585">
    <property type="protein sequence ID" value="AGW14208.1"/>
    <property type="molecule type" value="Genomic_DNA"/>
</dbReference>
<dbReference type="Pfam" id="PF03450">
    <property type="entry name" value="CO_deh_flav_C"/>
    <property type="match status" value="1"/>
</dbReference>
<accession>T2GD30</accession>
<dbReference type="SUPFAM" id="SSF56176">
    <property type="entry name" value="FAD-binding/transporter-associated domain-like"/>
    <property type="match status" value="1"/>
</dbReference>
<keyword evidence="2" id="KW-0274">FAD</keyword>
<dbReference type="Pfam" id="PF00941">
    <property type="entry name" value="FAD_binding_5"/>
    <property type="match status" value="1"/>
</dbReference>